<evidence type="ECO:0000256" key="2">
    <source>
        <dbReference type="RuleBase" id="RU003749"/>
    </source>
</evidence>
<proteinExistence type="inferred from homology"/>
<sequence length="122" mass="12463">MDDLAIECTERGGAAVLTLAGSLSFDTADDARDALRRSRPAGGPPRDLVVDVGGLEFIDSAGVQLLLDLRARAAGRGGALLLAGHSGFVTRVLDLTGLQDALPVHPTVEDALGHLPARDAGG</sequence>
<dbReference type="Pfam" id="PF01740">
    <property type="entry name" value="STAS"/>
    <property type="match status" value="1"/>
</dbReference>
<evidence type="ECO:0000313" key="5">
    <source>
        <dbReference type="Proteomes" id="UP000774570"/>
    </source>
</evidence>
<keyword evidence="5" id="KW-1185">Reference proteome</keyword>
<comment type="caution">
    <text evidence="4">The sequence shown here is derived from an EMBL/GenBank/DDBJ whole genome shotgun (WGS) entry which is preliminary data.</text>
</comment>
<dbReference type="EMBL" id="JAIBOA010000004">
    <property type="protein sequence ID" value="MBW8482250.1"/>
    <property type="molecule type" value="Genomic_DNA"/>
</dbReference>
<comment type="similarity">
    <text evidence="1 2">Belongs to the anti-sigma-factor antagonist family.</text>
</comment>
<evidence type="ECO:0000313" key="4">
    <source>
        <dbReference type="EMBL" id="MBW8482250.1"/>
    </source>
</evidence>
<gene>
    <name evidence="4" type="ORF">K1Y72_07715</name>
</gene>
<evidence type="ECO:0000256" key="1">
    <source>
        <dbReference type="ARBA" id="ARBA00009013"/>
    </source>
</evidence>
<protein>
    <recommendedName>
        <fullName evidence="2">Anti-sigma factor antagonist</fullName>
    </recommendedName>
</protein>
<dbReference type="SUPFAM" id="SSF52091">
    <property type="entry name" value="SpoIIaa-like"/>
    <property type="match status" value="1"/>
</dbReference>
<dbReference type="PANTHER" id="PTHR33495">
    <property type="entry name" value="ANTI-SIGMA FACTOR ANTAGONIST TM_1081-RELATED-RELATED"/>
    <property type="match status" value="1"/>
</dbReference>
<accession>A0ABS7FQK5</accession>
<dbReference type="InterPro" id="IPR036513">
    <property type="entry name" value="STAS_dom_sf"/>
</dbReference>
<evidence type="ECO:0000259" key="3">
    <source>
        <dbReference type="PROSITE" id="PS50801"/>
    </source>
</evidence>
<dbReference type="Proteomes" id="UP000774570">
    <property type="component" value="Unassembled WGS sequence"/>
</dbReference>
<reference evidence="4 5" key="1">
    <citation type="submission" date="2021-07" db="EMBL/GenBank/DDBJ databases">
        <title>Actinomadura sp. PM05-2 isolated from lichen.</title>
        <authorList>
            <person name="Somphong A."/>
            <person name="Phongsopitanun W."/>
            <person name="Tanasupawat S."/>
            <person name="Peongsungnone V."/>
        </authorList>
    </citation>
    <scope>NUCLEOTIDE SEQUENCE [LARGE SCALE GENOMIC DNA]</scope>
    <source>
        <strain evidence="4 5">PM05-2</strain>
    </source>
</reference>
<feature type="domain" description="STAS" evidence="3">
    <location>
        <begin position="4"/>
        <end position="115"/>
    </location>
</feature>
<dbReference type="NCBIfam" id="TIGR00377">
    <property type="entry name" value="ant_ant_sig"/>
    <property type="match status" value="1"/>
</dbReference>
<dbReference type="RefSeq" id="WP_220164669.1">
    <property type="nucleotide sequence ID" value="NZ_JAIBOA010000004.1"/>
</dbReference>
<dbReference type="PANTHER" id="PTHR33495:SF2">
    <property type="entry name" value="ANTI-SIGMA FACTOR ANTAGONIST TM_1081-RELATED"/>
    <property type="match status" value="1"/>
</dbReference>
<dbReference type="Gene3D" id="3.30.750.24">
    <property type="entry name" value="STAS domain"/>
    <property type="match status" value="1"/>
</dbReference>
<name>A0ABS7FQK5_9ACTN</name>
<organism evidence="4 5">
    <name type="scientific">Actinomadura parmotrematis</name>
    <dbReference type="NCBI Taxonomy" id="2864039"/>
    <lineage>
        <taxon>Bacteria</taxon>
        <taxon>Bacillati</taxon>
        <taxon>Actinomycetota</taxon>
        <taxon>Actinomycetes</taxon>
        <taxon>Streptosporangiales</taxon>
        <taxon>Thermomonosporaceae</taxon>
        <taxon>Actinomadura</taxon>
    </lineage>
</organism>
<dbReference type="InterPro" id="IPR002645">
    <property type="entry name" value="STAS_dom"/>
</dbReference>
<dbReference type="InterPro" id="IPR003658">
    <property type="entry name" value="Anti-sigma_ant"/>
</dbReference>
<dbReference type="PROSITE" id="PS50801">
    <property type="entry name" value="STAS"/>
    <property type="match status" value="1"/>
</dbReference>
<dbReference type="CDD" id="cd07043">
    <property type="entry name" value="STAS_anti-anti-sigma_factors"/>
    <property type="match status" value="1"/>
</dbReference>